<keyword evidence="2" id="KW-0560">Oxidoreductase</keyword>
<dbReference type="RefSeq" id="WP_076433500.1">
    <property type="nucleotide sequence ID" value="NZ_FTNO01000008.1"/>
</dbReference>
<dbReference type="SUPFAM" id="SSF51735">
    <property type="entry name" value="NAD(P)-binding Rossmann-fold domains"/>
    <property type="match status" value="1"/>
</dbReference>
<evidence type="ECO:0000256" key="2">
    <source>
        <dbReference type="ARBA" id="ARBA00023002"/>
    </source>
</evidence>
<dbReference type="Gene3D" id="3.40.50.720">
    <property type="entry name" value="NAD(P)-binding Rossmann-like Domain"/>
    <property type="match status" value="1"/>
</dbReference>
<dbReference type="EMBL" id="FTNO01000008">
    <property type="protein sequence ID" value="SIR98228.1"/>
    <property type="molecule type" value="Genomic_DNA"/>
</dbReference>
<dbReference type="PANTHER" id="PTHR43103">
    <property type="entry name" value="NUCLEOSIDE-DIPHOSPHATE-SUGAR EPIMERASE"/>
    <property type="match status" value="1"/>
</dbReference>
<protein>
    <submittedName>
        <fullName evidence="5">Nucleoside-diphosphate-sugar epimerase</fullName>
    </submittedName>
</protein>
<evidence type="ECO:0000313" key="6">
    <source>
        <dbReference type="Proteomes" id="UP000186914"/>
    </source>
</evidence>
<evidence type="ECO:0000256" key="1">
    <source>
        <dbReference type="ARBA" id="ARBA00007637"/>
    </source>
</evidence>
<reference evidence="6" key="1">
    <citation type="submission" date="2017-01" db="EMBL/GenBank/DDBJ databases">
        <authorList>
            <person name="Varghese N."/>
            <person name="Submissions S."/>
        </authorList>
    </citation>
    <scope>NUCLEOTIDE SEQUENCE [LARGE SCALE GENOMIC DNA]</scope>
    <source>
        <strain evidence="6">CGMCC 1.7737</strain>
    </source>
</reference>
<dbReference type="GO" id="GO:0016491">
    <property type="term" value="F:oxidoreductase activity"/>
    <property type="evidence" value="ECO:0007669"/>
    <property type="project" value="UniProtKB-KW"/>
</dbReference>
<sequence>MTTLVTGGLGRSGRWIVTTLADADYDVVCVDFSHPGWEIQGRENVEFRRCDLTEFGKVTDIVAEIDPDHVVHWGAIPAMGRTAGVEVFENNVMATYNVLVSAGRAGADIVAASSESAYGTAFAEEPWLPDYFPIDETHELRPEDSYGTSKVVGENIADMVTRKNGVKIASIRPSWIQYPNEYRCLDTRDDLPAGVGNFWSYVDVRDIASLVQAGLEADFNGHEPFLGVAAENYMDRPLRELIAEYFGEVPETFDVDGDGSAFTTRKAQELLEWVPTHSWDTAATETVPDPQLTVD</sequence>
<dbReference type="Pfam" id="PF01370">
    <property type="entry name" value="Epimerase"/>
    <property type="match status" value="1"/>
</dbReference>
<comment type="similarity">
    <text evidence="1">Belongs to the NAD(P)-dependent epimerase/dehydratase family.</text>
</comment>
<keyword evidence="3" id="KW-0520">NAD</keyword>
<organism evidence="5 6">
    <name type="scientific">Haladaptatus litoreus</name>
    <dbReference type="NCBI Taxonomy" id="553468"/>
    <lineage>
        <taxon>Archaea</taxon>
        <taxon>Methanobacteriati</taxon>
        <taxon>Methanobacteriota</taxon>
        <taxon>Stenosarchaea group</taxon>
        <taxon>Halobacteria</taxon>
        <taxon>Halobacteriales</taxon>
        <taxon>Haladaptataceae</taxon>
        <taxon>Haladaptatus</taxon>
    </lineage>
</organism>
<proteinExistence type="inferred from homology"/>
<dbReference type="PANTHER" id="PTHR43103:SF5">
    <property type="entry name" value="4-EPIMERASE, PUTATIVE (AFU_ORTHOLOGUE AFUA_7G00360)-RELATED"/>
    <property type="match status" value="1"/>
</dbReference>
<dbReference type="InterPro" id="IPR036291">
    <property type="entry name" value="NAD(P)-bd_dom_sf"/>
</dbReference>
<dbReference type="OrthoDB" id="200501at2157"/>
<gene>
    <name evidence="5" type="ORF">SAMN05421858_4960</name>
</gene>
<name>A0A1N7FCX0_9EURY</name>
<dbReference type="AlphaFoldDB" id="A0A1N7FCX0"/>
<evidence type="ECO:0000256" key="3">
    <source>
        <dbReference type="ARBA" id="ARBA00023027"/>
    </source>
</evidence>
<evidence type="ECO:0000259" key="4">
    <source>
        <dbReference type="Pfam" id="PF01370"/>
    </source>
</evidence>
<dbReference type="InterPro" id="IPR001509">
    <property type="entry name" value="Epimerase_deHydtase"/>
</dbReference>
<keyword evidence="6" id="KW-1185">Reference proteome</keyword>
<dbReference type="CDD" id="cd08946">
    <property type="entry name" value="SDR_e"/>
    <property type="match status" value="1"/>
</dbReference>
<evidence type="ECO:0000313" key="5">
    <source>
        <dbReference type="EMBL" id="SIR98228.1"/>
    </source>
</evidence>
<feature type="domain" description="NAD-dependent epimerase/dehydratase" evidence="4">
    <location>
        <begin position="4"/>
        <end position="174"/>
    </location>
</feature>
<accession>A0A1N7FCX0</accession>
<dbReference type="Proteomes" id="UP000186914">
    <property type="component" value="Unassembled WGS sequence"/>
</dbReference>